<keyword evidence="1" id="KW-0472">Membrane</keyword>
<evidence type="ECO:0000256" key="1">
    <source>
        <dbReference type="SAM" id="Phobius"/>
    </source>
</evidence>
<keyword evidence="1" id="KW-0812">Transmembrane</keyword>
<dbReference type="Proteomes" id="UP000019141">
    <property type="component" value="Unassembled WGS sequence"/>
</dbReference>
<accession>W4LLG6</accession>
<gene>
    <name evidence="2" type="ORF">ETSY1_19745</name>
</gene>
<proteinExistence type="predicted"/>
<feature type="transmembrane region" description="Helical" evidence="1">
    <location>
        <begin position="12"/>
        <end position="32"/>
    </location>
</feature>
<evidence type="ECO:0000313" key="3">
    <source>
        <dbReference type="Proteomes" id="UP000019141"/>
    </source>
</evidence>
<name>W4LLG6_ENTF1</name>
<reference evidence="2 3" key="1">
    <citation type="journal article" date="2014" name="Nature">
        <title>An environmental bacterial taxon with a large and distinct metabolic repertoire.</title>
        <authorList>
            <person name="Wilson M.C."/>
            <person name="Mori T."/>
            <person name="Ruckert C."/>
            <person name="Uria A.R."/>
            <person name="Helf M.J."/>
            <person name="Takada K."/>
            <person name="Gernert C."/>
            <person name="Steffens U.A."/>
            <person name="Heycke N."/>
            <person name="Schmitt S."/>
            <person name="Rinke C."/>
            <person name="Helfrich E.J."/>
            <person name="Brachmann A.O."/>
            <person name="Gurgui C."/>
            <person name="Wakimoto T."/>
            <person name="Kracht M."/>
            <person name="Crusemann M."/>
            <person name="Hentschel U."/>
            <person name="Abe I."/>
            <person name="Matsunaga S."/>
            <person name="Kalinowski J."/>
            <person name="Takeyama H."/>
            <person name="Piel J."/>
        </authorList>
    </citation>
    <scope>NUCLEOTIDE SEQUENCE [LARGE SCALE GENOMIC DNA]</scope>
    <source>
        <strain evidence="3">TSY1</strain>
    </source>
</reference>
<keyword evidence="1" id="KW-1133">Transmembrane helix</keyword>
<comment type="caution">
    <text evidence="2">The sequence shown here is derived from an EMBL/GenBank/DDBJ whole genome shotgun (WGS) entry which is preliminary data.</text>
</comment>
<dbReference type="HOGENOM" id="CLU_3165870_0_0_7"/>
<keyword evidence="3" id="KW-1185">Reference proteome</keyword>
<organism evidence="2 3">
    <name type="scientific">Entotheonella factor</name>
    <dbReference type="NCBI Taxonomy" id="1429438"/>
    <lineage>
        <taxon>Bacteria</taxon>
        <taxon>Pseudomonadati</taxon>
        <taxon>Nitrospinota/Tectimicrobiota group</taxon>
        <taxon>Candidatus Tectimicrobiota</taxon>
        <taxon>Candidatus Entotheonellia</taxon>
        <taxon>Candidatus Entotheonellales</taxon>
        <taxon>Candidatus Entotheonellaceae</taxon>
        <taxon>Candidatus Entotheonella</taxon>
    </lineage>
</organism>
<evidence type="ECO:0000313" key="2">
    <source>
        <dbReference type="EMBL" id="ETW98201.1"/>
    </source>
</evidence>
<dbReference type="AlphaFoldDB" id="W4LLG6"/>
<protein>
    <submittedName>
        <fullName evidence="2">Uncharacterized protein</fullName>
    </submittedName>
</protein>
<dbReference type="EMBL" id="AZHW01000577">
    <property type="protein sequence ID" value="ETW98201.1"/>
    <property type="molecule type" value="Genomic_DNA"/>
</dbReference>
<sequence length="47" mass="5520">MTNHSGRGLSKFEIAALIAFILTIMAFIWSFLTLRNDVLRRLYELYL</sequence>